<name>A0ABS7BU82_9SPHN</name>
<organism evidence="2 3">
    <name type="scientific">Sphingomonas citri</name>
    <dbReference type="NCBI Taxonomy" id="2862499"/>
    <lineage>
        <taxon>Bacteria</taxon>
        <taxon>Pseudomonadati</taxon>
        <taxon>Pseudomonadota</taxon>
        <taxon>Alphaproteobacteria</taxon>
        <taxon>Sphingomonadales</taxon>
        <taxon>Sphingomonadaceae</taxon>
        <taxon>Sphingomonas</taxon>
    </lineage>
</organism>
<keyword evidence="1" id="KW-0812">Transmembrane</keyword>
<keyword evidence="1" id="KW-1133">Transmembrane helix</keyword>
<keyword evidence="1" id="KW-0472">Membrane</keyword>
<dbReference type="InterPro" id="IPR046121">
    <property type="entry name" value="DUF6118"/>
</dbReference>
<accession>A0ABS7BU82</accession>
<comment type="caution">
    <text evidence="2">The sequence shown here is derived from an EMBL/GenBank/DDBJ whole genome shotgun (WGS) entry which is preliminary data.</text>
</comment>
<feature type="transmembrane region" description="Helical" evidence="1">
    <location>
        <begin position="128"/>
        <end position="147"/>
    </location>
</feature>
<reference evidence="2 3" key="1">
    <citation type="submission" date="2021-07" db="EMBL/GenBank/DDBJ databases">
        <title>Sphingomonas sp.</title>
        <authorList>
            <person name="Feng G."/>
            <person name="Li J."/>
            <person name="Pan M."/>
        </authorList>
    </citation>
    <scope>NUCLEOTIDE SEQUENCE [LARGE SCALE GENOMIC DNA]</scope>
    <source>
        <strain evidence="2 3">RRHST34</strain>
    </source>
</reference>
<proteinExistence type="predicted"/>
<evidence type="ECO:0000313" key="2">
    <source>
        <dbReference type="EMBL" id="MBW6533162.1"/>
    </source>
</evidence>
<gene>
    <name evidence="2" type="ORF">KZ820_20655</name>
</gene>
<protein>
    <submittedName>
        <fullName evidence="2">Uncharacterized protein</fullName>
    </submittedName>
</protein>
<dbReference type="EMBL" id="JAHXZN010000015">
    <property type="protein sequence ID" value="MBW6533162.1"/>
    <property type="molecule type" value="Genomic_DNA"/>
</dbReference>
<keyword evidence="3" id="KW-1185">Reference proteome</keyword>
<evidence type="ECO:0000313" key="3">
    <source>
        <dbReference type="Proteomes" id="UP000759103"/>
    </source>
</evidence>
<dbReference type="Pfam" id="PF19613">
    <property type="entry name" value="DUF6118"/>
    <property type="match status" value="1"/>
</dbReference>
<dbReference type="Proteomes" id="UP000759103">
    <property type="component" value="Unassembled WGS sequence"/>
</dbReference>
<sequence>MADDDYQEGGDPAEAFEALRGEVALVLRAVQGLAAERRELDVPDYSPTLAHIDARLTEVSDRLDTIEQSPALRATPQQLGGQLTAASTEARRADHDALERATSTMNQAARDMRGLAFADRNAREQNRWLYIFGGGGLVLGMMLWAAMPGWVAREIVPASWQWPERMAARTLKEPMWEGGARLMRTASPEGFAAFMASDRIVTANRKALDACRKRANKAREAVRCTIDVEADAR</sequence>
<evidence type="ECO:0000256" key="1">
    <source>
        <dbReference type="SAM" id="Phobius"/>
    </source>
</evidence>
<dbReference type="RefSeq" id="WP_219750690.1">
    <property type="nucleotide sequence ID" value="NZ_JAHXZN010000015.1"/>
</dbReference>